<dbReference type="Gene3D" id="3.30.420.10">
    <property type="entry name" value="Ribonuclease H-like superfamily/Ribonuclease H"/>
    <property type="match status" value="1"/>
</dbReference>
<dbReference type="EMBL" id="OIVN01006291">
    <property type="protein sequence ID" value="SPD29865.1"/>
    <property type="molecule type" value="Genomic_DNA"/>
</dbReference>
<dbReference type="Pfam" id="PF14244">
    <property type="entry name" value="Retrotran_gag_3"/>
    <property type="match status" value="1"/>
</dbReference>
<dbReference type="Pfam" id="PF22936">
    <property type="entry name" value="Pol_BBD"/>
    <property type="match status" value="1"/>
</dbReference>
<feature type="region of interest" description="Disordered" evidence="3">
    <location>
        <begin position="159"/>
        <end position="192"/>
    </location>
</feature>
<dbReference type="SUPFAM" id="SSF56672">
    <property type="entry name" value="DNA/RNA polymerases"/>
    <property type="match status" value="1"/>
</dbReference>
<keyword evidence="2" id="KW-0863">Zinc-finger</keyword>
<dbReference type="Pfam" id="PF25597">
    <property type="entry name" value="SH3_retrovirus"/>
    <property type="match status" value="1"/>
</dbReference>
<dbReference type="InterPro" id="IPR054722">
    <property type="entry name" value="PolX-like_BBD"/>
</dbReference>
<evidence type="ECO:0000259" key="4">
    <source>
        <dbReference type="PROSITE" id="PS50158"/>
    </source>
</evidence>
<keyword evidence="1" id="KW-0064">Aspartyl protease</keyword>
<gene>
    <name evidence="5" type="ORF">FSB_LOCUS57747</name>
</gene>
<dbReference type="PANTHER" id="PTHR11439">
    <property type="entry name" value="GAG-POL-RELATED RETROTRANSPOSON"/>
    <property type="match status" value="1"/>
</dbReference>
<sequence>MASSSSPPTSIVSSPYTLHPSDSPSLVLVSGLLTGDNFPKWQKAMTRALNAKNKLSFVDGSLPTPDPTSPEYTQWNQTKDMVLTWILNSISPSLANSLEYHTNPREEEQQRLLHIRPLLTESMAFAAANFGATRSNLRCTECGKTGHTRDHCWRIIGYPSSRDPRSKPRPSLLGKPPPSLTPVANQASFSSDLSPVPGLTPELYQKLLDLLNPTPTSSNFVGNVTSTPSSFDHHHDWVVDSGASAHMCHDPRRFSALKPSPTSLSVKLPNGHTLSIMGIGQCLLSPTLILSNVYYDPQSTRLIGAGDLCNGLYVYRPNNVLALSIQTTANKDLWHRRLERKHRHLLNIARSLRFQAHLPLKFWGECVLTAAYLINRTPSRILHNKSPFELLFNIIPNYNHLRVFGCLCYAQTLRAHRDKFSPRASKCLFLGYPSNHKAYKLYNLDTQKIFFSRDVTFHEDIFPFQDLPDISQPSIPILPLPVPEPIPPTPSPPPPTTTDSPPPPSTSLRPRRTTSRPTYLQDYVCPTLHAGPTASSLTTSTSGTAHPLSAFLSYSRFSPSHLTFLHALTSSVEPSCYSTALRHSHWREAMSNELRALEANSTWTLEPLPPDKKPIGCKWVFKTKLNADGSIERYKARLVAKGYTQIEGLDYHETFAPVAKMTTVRCLLAVAATQQWIIHQLDVNNAFLHGDLDEEVYMTPPPGYCPKGGDSCFTQSQADHSLFTLVSTMSITIVLVYVDDILVAGNDLSQIETFKHALSTNFKTKDLGPLKYFLGLEVARSPKGIFLNQRKYALDILNDSGQLGARTASFPMEQNLKLTNQDGTPLSDPSPYRRLVGRLIYLTITRPDIVFAVNILSQFMHAPRLPHMQAATRVLRYIKGSPGQGIFFPSSNTLHVTVYTDSDWASCPTTRRSTTGYFIQLGTSPISWRTKKQTTVARSSAEAEYRAMAVTTCELTWLKQLLADFGISHPEPFSLHCDNQSALHIAHNPVFHERTKHIEIDCHIIRDKIRSGLLTAVHTSSHEQLADIFTKALGRDLFHHFLCKLGITDLHAPT</sequence>
<proteinExistence type="predicted"/>
<evidence type="ECO:0000256" key="3">
    <source>
        <dbReference type="SAM" id="MobiDB-lite"/>
    </source>
</evidence>
<evidence type="ECO:0000313" key="5">
    <source>
        <dbReference type="EMBL" id="SPD29865.1"/>
    </source>
</evidence>
<dbReference type="SUPFAM" id="SSF53098">
    <property type="entry name" value="Ribonuclease H-like"/>
    <property type="match status" value="1"/>
</dbReference>
<dbReference type="InterPro" id="IPR029472">
    <property type="entry name" value="Copia-like_N"/>
</dbReference>
<dbReference type="InterPro" id="IPR043502">
    <property type="entry name" value="DNA/RNA_pol_sf"/>
</dbReference>
<feature type="region of interest" description="Disordered" evidence="3">
    <location>
        <begin position="478"/>
        <end position="514"/>
    </location>
</feature>
<dbReference type="Pfam" id="PF07727">
    <property type="entry name" value="RVT_2"/>
    <property type="match status" value="2"/>
</dbReference>
<keyword evidence="1" id="KW-0378">Hydrolase</keyword>
<keyword evidence="2" id="KW-0479">Metal-binding</keyword>
<dbReference type="GO" id="GO:0004190">
    <property type="term" value="F:aspartic-type endopeptidase activity"/>
    <property type="evidence" value="ECO:0007669"/>
    <property type="project" value="UniProtKB-KW"/>
</dbReference>
<name>A0A2N9IZT1_FAGSY</name>
<feature type="compositionally biased region" description="Low complexity" evidence="3">
    <location>
        <begin position="1"/>
        <end position="15"/>
    </location>
</feature>
<dbReference type="InterPro" id="IPR036397">
    <property type="entry name" value="RNaseH_sf"/>
</dbReference>
<feature type="compositionally biased region" description="Polar residues" evidence="3">
    <location>
        <begin position="182"/>
        <end position="192"/>
    </location>
</feature>
<organism evidence="5">
    <name type="scientific">Fagus sylvatica</name>
    <name type="common">Beechnut</name>
    <dbReference type="NCBI Taxonomy" id="28930"/>
    <lineage>
        <taxon>Eukaryota</taxon>
        <taxon>Viridiplantae</taxon>
        <taxon>Streptophyta</taxon>
        <taxon>Embryophyta</taxon>
        <taxon>Tracheophyta</taxon>
        <taxon>Spermatophyta</taxon>
        <taxon>Magnoliopsida</taxon>
        <taxon>eudicotyledons</taxon>
        <taxon>Gunneridae</taxon>
        <taxon>Pentapetalae</taxon>
        <taxon>rosids</taxon>
        <taxon>fabids</taxon>
        <taxon>Fagales</taxon>
        <taxon>Fagaceae</taxon>
        <taxon>Fagus</taxon>
    </lineage>
</organism>
<feature type="domain" description="CCHC-type" evidence="4">
    <location>
        <begin position="138"/>
        <end position="152"/>
    </location>
</feature>
<accession>A0A2N9IZT1</accession>
<keyword evidence="1" id="KW-0645">Protease</keyword>
<dbReference type="GO" id="GO:0003676">
    <property type="term" value="F:nucleic acid binding"/>
    <property type="evidence" value="ECO:0007669"/>
    <property type="project" value="InterPro"/>
</dbReference>
<dbReference type="InterPro" id="IPR057670">
    <property type="entry name" value="SH3_retrovirus"/>
</dbReference>
<protein>
    <recommendedName>
        <fullName evidence="4">CCHC-type domain-containing protein</fullName>
    </recommendedName>
</protein>
<evidence type="ECO:0000256" key="1">
    <source>
        <dbReference type="ARBA" id="ARBA00022750"/>
    </source>
</evidence>
<reference evidence="5" key="1">
    <citation type="submission" date="2018-02" db="EMBL/GenBank/DDBJ databases">
        <authorList>
            <person name="Cohen D.B."/>
            <person name="Kent A.D."/>
        </authorList>
    </citation>
    <scope>NUCLEOTIDE SEQUENCE</scope>
</reference>
<dbReference type="PANTHER" id="PTHR11439:SF498">
    <property type="entry name" value="DNAK FAMILY PROTEIN"/>
    <property type="match status" value="1"/>
</dbReference>
<feature type="region of interest" description="Disordered" evidence="3">
    <location>
        <begin position="1"/>
        <end position="22"/>
    </location>
</feature>
<dbReference type="AlphaFoldDB" id="A0A2N9IZT1"/>
<dbReference type="InterPro" id="IPR012337">
    <property type="entry name" value="RNaseH-like_sf"/>
</dbReference>
<dbReference type="PROSITE" id="PS50158">
    <property type="entry name" value="ZF_CCHC"/>
    <property type="match status" value="1"/>
</dbReference>
<dbReference type="CDD" id="cd09272">
    <property type="entry name" value="RNase_HI_RT_Ty1"/>
    <property type="match status" value="1"/>
</dbReference>
<dbReference type="GO" id="GO:0008270">
    <property type="term" value="F:zinc ion binding"/>
    <property type="evidence" value="ECO:0007669"/>
    <property type="project" value="UniProtKB-KW"/>
</dbReference>
<feature type="compositionally biased region" description="Pro residues" evidence="3">
    <location>
        <begin position="478"/>
        <end position="505"/>
    </location>
</feature>
<dbReference type="InterPro" id="IPR013103">
    <property type="entry name" value="RVT_2"/>
</dbReference>
<dbReference type="InterPro" id="IPR001878">
    <property type="entry name" value="Znf_CCHC"/>
</dbReference>
<evidence type="ECO:0000256" key="2">
    <source>
        <dbReference type="PROSITE-ProRule" id="PRU00047"/>
    </source>
</evidence>
<keyword evidence="2" id="KW-0862">Zinc</keyword>